<feature type="region of interest" description="Disordered" evidence="1">
    <location>
        <begin position="167"/>
        <end position="190"/>
    </location>
</feature>
<reference evidence="2" key="2">
    <citation type="journal article" date="2024" name="Plant">
        <title>Genomic evolution and insights into agronomic trait innovations of Sesamum species.</title>
        <authorList>
            <person name="Miao H."/>
            <person name="Wang L."/>
            <person name="Qu L."/>
            <person name="Liu H."/>
            <person name="Sun Y."/>
            <person name="Le M."/>
            <person name="Wang Q."/>
            <person name="Wei S."/>
            <person name="Zheng Y."/>
            <person name="Lin W."/>
            <person name="Duan Y."/>
            <person name="Cao H."/>
            <person name="Xiong S."/>
            <person name="Wang X."/>
            <person name="Wei L."/>
            <person name="Li C."/>
            <person name="Ma Q."/>
            <person name="Ju M."/>
            <person name="Zhao R."/>
            <person name="Li G."/>
            <person name="Mu C."/>
            <person name="Tian Q."/>
            <person name="Mei H."/>
            <person name="Zhang T."/>
            <person name="Gao T."/>
            <person name="Zhang H."/>
        </authorList>
    </citation>
    <scope>NUCLEOTIDE SEQUENCE</scope>
    <source>
        <strain evidence="2">3651</strain>
    </source>
</reference>
<reference evidence="2" key="1">
    <citation type="submission" date="2020-06" db="EMBL/GenBank/DDBJ databases">
        <authorList>
            <person name="Li T."/>
            <person name="Hu X."/>
            <person name="Zhang T."/>
            <person name="Song X."/>
            <person name="Zhang H."/>
            <person name="Dai N."/>
            <person name="Sheng W."/>
            <person name="Hou X."/>
            <person name="Wei L."/>
        </authorList>
    </citation>
    <scope>NUCLEOTIDE SEQUENCE</scope>
    <source>
        <strain evidence="2">3651</strain>
        <tissue evidence="2">Leaf</tissue>
    </source>
</reference>
<gene>
    <name evidence="2" type="ORF">Salat_0483400</name>
</gene>
<comment type="caution">
    <text evidence="2">The sequence shown here is derived from an EMBL/GenBank/DDBJ whole genome shotgun (WGS) entry which is preliminary data.</text>
</comment>
<dbReference type="EMBL" id="JACGWO010000001">
    <property type="protein sequence ID" value="KAK4441485.1"/>
    <property type="molecule type" value="Genomic_DNA"/>
</dbReference>
<protein>
    <submittedName>
        <fullName evidence="2">Uncharacterized protein</fullName>
    </submittedName>
</protein>
<evidence type="ECO:0000313" key="2">
    <source>
        <dbReference type="EMBL" id="KAK4441485.1"/>
    </source>
</evidence>
<keyword evidence="3" id="KW-1185">Reference proteome</keyword>
<sequence length="190" mass="20782">MKHIRHKISIALRCLTLKSSHASTQHLEDFQSKYVSLPNGRVSSRPSTTSLELDAAARGRGARVGRTSIRSQLEALPRVGHVHTRLRQRLNSRSSRSRQCLDLERCGRCLAQAGAEPPSQRKAAATLALGSVLAGTDWRGRGSASAWTCAVVAQRSRESRQCLGLKRHGCEPSHSAKQQRGANPRSMFPA</sequence>
<organism evidence="2 3">
    <name type="scientific">Sesamum alatum</name>
    <dbReference type="NCBI Taxonomy" id="300844"/>
    <lineage>
        <taxon>Eukaryota</taxon>
        <taxon>Viridiplantae</taxon>
        <taxon>Streptophyta</taxon>
        <taxon>Embryophyta</taxon>
        <taxon>Tracheophyta</taxon>
        <taxon>Spermatophyta</taxon>
        <taxon>Magnoliopsida</taxon>
        <taxon>eudicotyledons</taxon>
        <taxon>Gunneridae</taxon>
        <taxon>Pentapetalae</taxon>
        <taxon>asterids</taxon>
        <taxon>lamiids</taxon>
        <taxon>Lamiales</taxon>
        <taxon>Pedaliaceae</taxon>
        <taxon>Sesamum</taxon>
    </lineage>
</organism>
<proteinExistence type="predicted"/>
<accession>A0AAE2D0T0</accession>
<evidence type="ECO:0000256" key="1">
    <source>
        <dbReference type="SAM" id="MobiDB-lite"/>
    </source>
</evidence>
<dbReference type="AlphaFoldDB" id="A0AAE2D0T0"/>
<dbReference type="Proteomes" id="UP001293254">
    <property type="component" value="Unassembled WGS sequence"/>
</dbReference>
<evidence type="ECO:0000313" key="3">
    <source>
        <dbReference type="Proteomes" id="UP001293254"/>
    </source>
</evidence>
<name>A0AAE2D0T0_9LAMI</name>